<feature type="compositionally biased region" description="Acidic residues" evidence="1">
    <location>
        <begin position="27"/>
        <end position="37"/>
    </location>
</feature>
<organism evidence="3">
    <name type="scientific">Tanacetum cinerariifolium</name>
    <name type="common">Dalmatian daisy</name>
    <name type="synonym">Chrysanthemum cinerariifolium</name>
    <dbReference type="NCBI Taxonomy" id="118510"/>
    <lineage>
        <taxon>Eukaryota</taxon>
        <taxon>Viridiplantae</taxon>
        <taxon>Streptophyta</taxon>
        <taxon>Embryophyta</taxon>
        <taxon>Tracheophyta</taxon>
        <taxon>Spermatophyta</taxon>
        <taxon>Magnoliopsida</taxon>
        <taxon>eudicotyledons</taxon>
        <taxon>Gunneridae</taxon>
        <taxon>Pentapetalae</taxon>
        <taxon>asterids</taxon>
        <taxon>campanulids</taxon>
        <taxon>Asterales</taxon>
        <taxon>Asteraceae</taxon>
        <taxon>Asteroideae</taxon>
        <taxon>Anthemideae</taxon>
        <taxon>Anthemidinae</taxon>
        <taxon>Tanacetum</taxon>
    </lineage>
</organism>
<comment type="caution">
    <text evidence="3">The sequence shown here is derived from an EMBL/GenBank/DDBJ whole genome shotgun (WGS) entry which is preliminary data.</text>
</comment>
<name>A0A6L2L6W2_TANCI</name>
<keyword evidence="3" id="KW-0808">Transferase</keyword>
<dbReference type="PANTHER" id="PTHR46148:SF59">
    <property type="entry name" value="NUCLEOTIDYLTRANSFERASE, RIBONUCLEASE H"/>
    <property type="match status" value="1"/>
</dbReference>
<reference evidence="3" key="1">
    <citation type="journal article" date="2019" name="Sci. Rep.">
        <title>Draft genome of Tanacetum cinerariifolium, the natural source of mosquito coil.</title>
        <authorList>
            <person name="Yamashiro T."/>
            <person name="Shiraishi A."/>
            <person name="Satake H."/>
            <person name="Nakayama K."/>
        </authorList>
    </citation>
    <scope>NUCLEOTIDE SEQUENCE</scope>
</reference>
<evidence type="ECO:0000256" key="1">
    <source>
        <dbReference type="SAM" id="MobiDB-lite"/>
    </source>
</evidence>
<dbReference type="InterPro" id="IPR043128">
    <property type="entry name" value="Rev_trsase/Diguanyl_cyclase"/>
</dbReference>
<proteinExistence type="predicted"/>
<feature type="region of interest" description="Disordered" evidence="1">
    <location>
        <begin position="1"/>
        <end position="74"/>
    </location>
</feature>
<evidence type="ECO:0000313" key="3">
    <source>
        <dbReference type="EMBL" id="GEU56587.1"/>
    </source>
</evidence>
<keyword evidence="3" id="KW-0695">RNA-directed DNA polymerase</keyword>
<dbReference type="Pfam" id="PF24626">
    <property type="entry name" value="SH3_Tf2-1"/>
    <property type="match status" value="1"/>
</dbReference>
<evidence type="ECO:0000259" key="2">
    <source>
        <dbReference type="Pfam" id="PF24626"/>
    </source>
</evidence>
<accession>A0A6L2L6W2</accession>
<keyword evidence="3" id="KW-0548">Nucleotidyltransferase</keyword>
<feature type="domain" description="Tf2-1-like SH3-like" evidence="2">
    <location>
        <begin position="111"/>
        <end position="162"/>
    </location>
</feature>
<dbReference type="Gene3D" id="3.30.70.270">
    <property type="match status" value="1"/>
</dbReference>
<dbReference type="GO" id="GO:0003964">
    <property type="term" value="F:RNA-directed DNA polymerase activity"/>
    <property type="evidence" value="ECO:0007669"/>
    <property type="project" value="UniProtKB-KW"/>
</dbReference>
<gene>
    <name evidence="3" type="ORF">Tci_028565</name>
</gene>
<dbReference type="InterPro" id="IPR056924">
    <property type="entry name" value="SH3_Tf2-1"/>
</dbReference>
<feature type="compositionally biased region" description="Acidic residues" evidence="1">
    <location>
        <begin position="45"/>
        <end position="64"/>
    </location>
</feature>
<protein>
    <submittedName>
        <fullName evidence="3">Putative reverse transcriptase domain-containing protein</fullName>
    </submittedName>
</protein>
<sequence>MEDRPLPADASPTALSPGYIADSNLKEDEEDPEEDPADYPANGGDNDDNESSDDDDVEKDEDEEHLALSDPSVVPIDDHDLNKLTVKNCYPLPRIDDFFDQLQGFALKGAVRFGKRGKLNPRYVGPFKVLEKVGVISDKLYLPQELRKVHNKFHVSNLKKCHANEPLVVLLDGLHIDEKLHLVEEPMVIMDHDIKRLKQSRILIFKVQWNSRRGLEFTWEREDQFQKKYPHLFTNTAPLSNATS</sequence>
<dbReference type="EMBL" id="BKCJ010003686">
    <property type="protein sequence ID" value="GEU56587.1"/>
    <property type="molecule type" value="Genomic_DNA"/>
</dbReference>
<dbReference type="AlphaFoldDB" id="A0A6L2L6W2"/>
<dbReference type="PANTHER" id="PTHR46148">
    <property type="entry name" value="CHROMO DOMAIN-CONTAINING PROTEIN"/>
    <property type="match status" value="1"/>
</dbReference>